<feature type="domain" description="NAD-dependent epimerase/dehydratase" evidence="1">
    <location>
        <begin position="7"/>
        <end position="168"/>
    </location>
</feature>
<dbReference type="InterPro" id="IPR036291">
    <property type="entry name" value="NAD(P)-bd_dom_sf"/>
</dbReference>
<evidence type="ECO:0000259" key="1">
    <source>
        <dbReference type="Pfam" id="PF01370"/>
    </source>
</evidence>
<dbReference type="SUPFAM" id="SSF51735">
    <property type="entry name" value="NAD(P)-binding Rossmann-fold domains"/>
    <property type="match status" value="1"/>
</dbReference>
<reference evidence="3" key="1">
    <citation type="submission" date="2023-05" db="EMBL/GenBank/DDBJ databases">
        <title>Sedimentitalea sp. nov. JM2-8.</title>
        <authorList>
            <person name="Huang J."/>
        </authorList>
    </citation>
    <scope>NUCLEOTIDE SEQUENCE [LARGE SCALE GENOMIC DNA]</scope>
    <source>
        <strain evidence="3">KHS03</strain>
    </source>
</reference>
<keyword evidence="3" id="KW-1185">Reference proteome</keyword>
<proteinExistence type="predicted"/>
<comment type="caution">
    <text evidence="2">The sequence shown here is derived from an EMBL/GenBank/DDBJ whole genome shotgun (WGS) entry which is preliminary data.</text>
</comment>
<dbReference type="Pfam" id="PF01370">
    <property type="entry name" value="Epimerase"/>
    <property type="match status" value="1"/>
</dbReference>
<gene>
    <name evidence="2" type="ORF">QO231_22125</name>
</gene>
<dbReference type="RefSeq" id="WP_316781681.1">
    <property type="nucleotide sequence ID" value="NZ_JASMWN010000025.1"/>
</dbReference>
<evidence type="ECO:0000313" key="3">
    <source>
        <dbReference type="Proteomes" id="UP001255416"/>
    </source>
</evidence>
<evidence type="ECO:0000313" key="2">
    <source>
        <dbReference type="EMBL" id="MDU9006537.1"/>
    </source>
</evidence>
<organism evidence="2 3">
    <name type="scientific">Sedimentitalea todarodis</name>
    <dbReference type="NCBI Taxonomy" id="1631240"/>
    <lineage>
        <taxon>Bacteria</taxon>
        <taxon>Pseudomonadati</taxon>
        <taxon>Pseudomonadota</taxon>
        <taxon>Alphaproteobacteria</taxon>
        <taxon>Rhodobacterales</taxon>
        <taxon>Paracoccaceae</taxon>
        <taxon>Sedimentitalea</taxon>
    </lineage>
</organism>
<sequence length="289" mass="29954">MQFPKTMVLGATGRIGMILRKSWDPQAISWQTRKPQAGAGWVVLDPLTDPESLKRAADGCEAILCLAGVVPGRSGAGQSGAGKPGAIADNIALAEAALRVAAPGARVLLASSAAVYGATPGLLREDHPPVPLSEYGRAKAVMERRGAELGAARGVAVTALRIGNVAGVDAILGGWAPGFRLDQFADGRTPRRSYIGVQTLARVLRDLIIAPDLPGILNVAAPGAIEMGALLKAADLDWTPRPAPDTAIAKVELCTGRLARFIRFDADDSSAAAMVAQWRKAGSDKGQTA</sequence>
<accession>A0ABU3VK22</accession>
<dbReference type="Gene3D" id="3.40.50.720">
    <property type="entry name" value="NAD(P)-binding Rossmann-like Domain"/>
    <property type="match status" value="1"/>
</dbReference>
<protein>
    <submittedName>
        <fullName evidence="2">NAD(P)-dependent oxidoreductase</fullName>
    </submittedName>
</protein>
<dbReference type="Proteomes" id="UP001255416">
    <property type="component" value="Unassembled WGS sequence"/>
</dbReference>
<name>A0ABU3VK22_9RHOB</name>
<dbReference type="EMBL" id="JASMWN010000025">
    <property type="protein sequence ID" value="MDU9006537.1"/>
    <property type="molecule type" value="Genomic_DNA"/>
</dbReference>
<dbReference type="InterPro" id="IPR001509">
    <property type="entry name" value="Epimerase_deHydtase"/>
</dbReference>